<organism evidence="1">
    <name type="scientific">Deinococcus sp. VB142</name>
    <dbReference type="NCBI Taxonomy" id="3112952"/>
    <lineage>
        <taxon>Bacteria</taxon>
        <taxon>Thermotogati</taxon>
        <taxon>Deinococcota</taxon>
        <taxon>Deinococci</taxon>
        <taxon>Deinococcales</taxon>
        <taxon>Deinococcaceae</taxon>
        <taxon>Deinococcus</taxon>
    </lineage>
</organism>
<sequence>MTHQVVAVHEVKKDGPSMPYTYRDVYFVTTPGNTEADVKACALAFGHDMTSETQFTRCHAFLSEHSARMQMDVSKSIRCEAAHSEQTPYMDAQKVEVIIERVTPCDIG</sequence>
<proteinExistence type="predicted"/>
<reference evidence="1" key="1">
    <citation type="submission" date="2024-03" db="EMBL/GenBank/DDBJ databases">
        <title>Deinococcus weizhi sp. nov., isolated from human skin.</title>
        <authorList>
            <person name="Wei Z."/>
            <person name="Tian F."/>
            <person name="Yang C."/>
            <person name="Xin L.T."/>
            <person name="Wen Z.J."/>
            <person name="Lan K.C."/>
            <person name="Yu L."/>
            <person name="Zhe W."/>
            <person name="Dan F.D."/>
            <person name="Jun W."/>
            <person name="Rui Z."/>
            <person name="Yong X.J."/>
            <person name="Ting Y."/>
            <person name="Wei X."/>
            <person name="Xu Z.G."/>
            <person name="Xin Z."/>
            <person name="Dong F.G."/>
            <person name="Ni X.M."/>
            <person name="Zheng M.G."/>
            <person name="Chun Y."/>
            <person name="Qian W.X."/>
        </authorList>
    </citation>
    <scope>NUCLEOTIDE SEQUENCE</scope>
    <source>
        <strain evidence="1">VB142</strain>
    </source>
</reference>
<dbReference type="EMBL" id="CP149782">
    <property type="protein sequence ID" value="WYF44083.1"/>
    <property type="molecule type" value="Genomic_DNA"/>
</dbReference>
<dbReference type="AlphaFoldDB" id="A0AAU6Q0B5"/>
<protein>
    <submittedName>
        <fullName evidence="1">Uncharacterized protein</fullName>
    </submittedName>
</protein>
<name>A0AAU6Q0B5_9DEIO</name>
<evidence type="ECO:0000313" key="1">
    <source>
        <dbReference type="EMBL" id="WYF44083.1"/>
    </source>
</evidence>
<gene>
    <name evidence="1" type="ORF">WDJ50_11785</name>
</gene>
<dbReference type="RefSeq" id="WP_339095306.1">
    <property type="nucleotide sequence ID" value="NZ_CP149782.1"/>
</dbReference>
<accession>A0AAU6Q0B5</accession>